<dbReference type="RefSeq" id="XP_002541851.1">
    <property type="nucleotide sequence ID" value="XM_002541805.1"/>
</dbReference>
<dbReference type="Gene3D" id="3.50.50.60">
    <property type="entry name" value="FAD/NAD(P)-binding domain"/>
    <property type="match status" value="2"/>
</dbReference>
<evidence type="ECO:0000313" key="4">
    <source>
        <dbReference type="EMBL" id="EEP76518.1"/>
    </source>
</evidence>
<proteinExistence type="predicted"/>
<dbReference type="GeneID" id="8442696"/>
<accession>C4JHK4</accession>
<evidence type="ECO:0008006" key="6">
    <source>
        <dbReference type="Google" id="ProtNLM"/>
    </source>
</evidence>
<organism evidence="4 5">
    <name type="scientific">Uncinocarpus reesii (strain UAMH 1704)</name>
    <dbReference type="NCBI Taxonomy" id="336963"/>
    <lineage>
        <taxon>Eukaryota</taxon>
        <taxon>Fungi</taxon>
        <taxon>Dikarya</taxon>
        <taxon>Ascomycota</taxon>
        <taxon>Pezizomycotina</taxon>
        <taxon>Eurotiomycetes</taxon>
        <taxon>Eurotiomycetidae</taxon>
        <taxon>Onygenales</taxon>
        <taxon>Onygenaceae</taxon>
        <taxon>Uncinocarpus</taxon>
    </lineage>
</organism>
<evidence type="ECO:0000256" key="2">
    <source>
        <dbReference type="ARBA" id="ARBA00022827"/>
    </source>
</evidence>
<keyword evidence="1" id="KW-0285">Flavoprotein</keyword>
<gene>
    <name evidence="4" type="ORF">UREG_01367</name>
</gene>
<dbReference type="Proteomes" id="UP000002058">
    <property type="component" value="Unassembled WGS sequence"/>
</dbReference>
<dbReference type="InterPro" id="IPR036188">
    <property type="entry name" value="FAD/NAD-bd_sf"/>
</dbReference>
<dbReference type="eggNOG" id="KOG1399">
    <property type="taxonomic scope" value="Eukaryota"/>
</dbReference>
<evidence type="ECO:0000313" key="5">
    <source>
        <dbReference type="Proteomes" id="UP000002058"/>
    </source>
</evidence>
<dbReference type="OMA" id="PLFEYSF"/>
<protein>
    <recommendedName>
        <fullName evidence="6">L-ornithine N(5)-oxygenase</fullName>
    </recommendedName>
</protein>
<reference evidence="5" key="1">
    <citation type="journal article" date="2009" name="Genome Res.">
        <title>Comparative genomic analyses of the human fungal pathogens Coccidioides and their relatives.</title>
        <authorList>
            <person name="Sharpton T.J."/>
            <person name="Stajich J.E."/>
            <person name="Rounsley S.D."/>
            <person name="Gardner M.J."/>
            <person name="Wortman J.R."/>
            <person name="Jordar V.S."/>
            <person name="Maiti R."/>
            <person name="Kodira C.D."/>
            <person name="Neafsey D.E."/>
            <person name="Zeng Q."/>
            <person name="Hung C.-Y."/>
            <person name="McMahan C."/>
            <person name="Muszewska A."/>
            <person name="Grynberg M."/>
            <person name="Mandel M.A."/>
            <person name="Kellner E.M."/>
            <person name="Barker B.M."/>
            <person name="Galgiani J.N."/>
            <person name="Orbach M.J."/>
            <person name="Kirkland T.N."/>
            <person name="Cole G.T."/>
            <person name="Henn M.R."/>
            <person name="Birren B.W."/>
            <person name="Taylor J.W."/>
        </authorList>
    </citation>
    <scope>NUCLEOTIDE SEQUENCE [LARGE SCALE GENOMIC DNA]</scope>
    <source>
        <strain evidence="5">UAMH 1704</strain>
    </source>
</reference>
<sequence>MERFDVVVVGAGWYGLIAARTYLKLVPGTQLLIVDDSSSVGGAWSKERIYPSLYAQISHPLFEYSFYSMKKEGLSPDGFISGATIHEYLASFAEDHDLTQRIRLETRVTHVARNSNGLGWVLETSKGQLECGKLIYATGANSSPIIPSWPRDCFEKPVIHTWQIGKYLDHINNDVQRATVVGASKSAYDTMFQLLNAGKKVDWVIRDGPSGPFSIYAPTFIGLWNIVDHISTRMAANFSPSIMNTSGFWYHFLQRTIVGRAVTNVYWRTATFLSARYADYNKSEHTKGLRAQPKSDGLFWGSGGIGIATVPNFWKVMHGGDVKVHRTEIESLSHKNVVNLKNGHSIPTDIVILCTGFNKGYDTFDKDLQVELGLLYGSDDASKWEELDAKAEEIVNTLLPYLKRDPFASGTHEASKKRAQGPNRHYRRLVVPHLAAQGDRSILFPGHIHSAFTPLAAELQALWGVAFLQGWLDLPGQEEMELEAATFNAWTRKRYLEQGRKHSYFIYDYLSYIDTLMRDLRLKTHRKSNIFAEMFVPYRPSDYRGLIDEFLSARKARNGTGSVVSE</sequence>
<keyword evidence="3" id="KW-0560">Oxidoreductase</keyword>
<dbReference type="VEuPathDB" id="FungiDB:UREG_01367"/>
<dbReference type="InterPro" id="IPR050346">
    <property type="entry name" value="FMO-like"/>
</dbReference>
<dbReference type="AlphaFoldDB" id="C4JHK4"/>
<dbReference type="KEGG" id="ure:UREG_01367"/>
<dbReference type="SUPFAM" id="SSF51905">
    <property type="entry name" value="FAD/NAD(P)-binding domain"/>
    <property type="match status" value="2"/>
</dbReference>
<evidence type="ECO:0000256" key="1">
    <source>
        <dbReference type="ARBA" id="ARBA00022630"/>
    </source>
</evidence>
<dbReference type="EMBL" id="CH476615">
    <property type="protein sequence ID" value="EEP76518.1"/>
    <property type="molecule type" value="Genomic_DNA"/>
</dbReference>
<keyword evidence="2" id="KW-0274">FAD</keyword>
<keyword evidence="5" id="KW-1185">Reference proteome</keyword>
<dbReference type="Pfam" id="PF13738">
    <property type="entry name" value="Pyr_redox_3"/>
    <property type="match status" value="1"/>
</dbReference>
<dbReference type="OrthoDB" id="2915840at2759"/>
<name>C4JHK4_UNCRE</name>
<dbReference type="HOGENOM" id="CLU_019225_1_0_1"/>
<evidence type="ECO:0000256" key="3">
    <source>
        <dbReference type="ARBA" id="ARBA00023002"/>
    </source>
</evidence>
<dbReference type="InParanoid" id="C4JHK4"/>
<dbReference type="PANTHER" id="PTHR23023">
    <property type="entry name" value="DIMETHYLANILINE MONOOXYGENASE"/>
    <property type="match status" value="1"/>
</dbReference>
<dbReference type="GO" id="GO:0016491">
    <property type="term" value="F:oxidoreductase activity"/>
    <property type="evidence" value="ECO:0007669"/>
    <property type="project" value="UniProtKB-KW"/>
</dbReference>